<dbReference type="PANTHER" id="PTHR34801">
    <property type="entry name" value="EXPRESSED PROTEIN"/>
    <property type="match status" value="1"/>
</dbReference>
<proteinExistence type="predicted"/>
<dbReference type="AlphaFoldDB" id="A0A2H6LBQ8"/>
<keyword evidence="1" id="KW-0472">Membrane</keyword>
<sequence length="163" mass="18230">MIHSLTAIAQRHLLKITFVILITIASSFILPAATWADSSNLGVDHGHLTSCPNSPNCVVSQDADAEHSIDAIAYHVDRETARATLLKVLTVVPRTEVIEQTDNYIHALSKSRIFKFIDDVEFYFPTDESVIHIRSASRVGQSDLGVNRRRLEQIRLALRDLNI</sequence>
<evidence type="ECO:0000313" key="3">
    <source>
        <dbReference type="Proteomes" id="UP000236527"/>
    </source>
</evidence>
<gene>
    <name evidence="2" type="ORF">NCWK1_0396</name>
</gene>
<accession>A0A2H6LBQ8</accession>
<evidence type="ECO:0000256" key="1">
    <source>
        <dbReference type="SAM" id="Phobius"/>
    </source>
</evidence>
<protein>
    <recommendedName>
        <fullName evidence="4">DUF1499 domain-containing protein</fullName>
    </recommendedName>
</protein>
<name>A0A2H6LBQ8_9NOSO</name>
<evidence type="ECO:0008006" key="4">
    <source>
        <dbReference type="Google" id="ProtNLM"/>
    </source>
</evidence>
<dbReference type="Pfam" id="PF07386">
    <property type="entry name" value="DUF1499"/>
    <property type="match status" value="1"/>
</dbReference>
<dbReference type="EMBL" id="BDGE01000003">
    <property type="protein sequence ID" value="GBE90677.1"/>
    <property type="molecule type" value="Genomic_DNA"/>
</dbReference>
<keyword evidence="1" id="KW-1133">Transmembrane helix</keyword>
<dbReference type="PIRSF" id="PIRSF026426">
    <property type="entry name" value="DUF1499"/>
    <property type="match status" value="1"/>
</dbReference>
<dbReference type="PANTHER" id="PTHR34801:SF6">
    <property type="entry name" value="SLL1620 PROTEIN"/>
    <property type="match status" value="1"/>
</dbReference>
<keyword evidence="1" id="KW-0812">Transmembrane</keyword>
<dbReference type="InterPro" id="IPR010865">
    <property type="entry name" value="DUF1499"/>
</dbReference>
<comment type="caution">
    <text evidence="2">The sequence shown here is derived from an EMBL/GenBank/DDBJ whole genome shotgun (WGS) entry which is preliminary data.</text>
</comment>
<reference evidence="3" key="1">
    <citation type="journal article" date="2018" name="Genome Announc.">
        <title>Draft Genome Sequence of the Nitrogen-Fixing and Hormogonia-Inducing Cyanobacterium Nostoc cycadae Strain WK-1, Isolated from the Coralloid Roots of Cycas revoluta.</title>
        <authorList>
            <person name="Kanesaki Y."/>
            <person name="Hirose M."/>
            <person name="Hirose Y."/>
            <person name="Fujisawa T."/>
            <person name="Nakamura Y."/>
            <person name="Watanabe S."/>
            <person name="Matsunaga S."/>
            <person name="Uchida H."/>
            <person name="Murakami A."/>
        </authorList>
    </citation>
    <scope>NUCLEOTIDE SEQUENCE [LARGE SCALE GENOMIC DNA]</scope>
    <source>
        <strain evidence="3">WK-1</strain>
    </source>
</reference>
<organism evidence="2 3">
    <name type="scientific">Nostoc cycadae WK-1</name>
    <dbReference type="NCBI Taxonomy" id="1861711"/>
    <lineage>
        <taxon>Bacteria</taxon>
        <taxon>Bacillati</taxon>
        <taxon>Cyanobacteriota</taxon>
        <taxon>Cyanophyceae</taxon>
        <taxon>Nostocales</taxon>
        <taxon>Nostocaceae</taxon>
        <taxon>Nostoc</taxon>
    </lineage>
</organism>
<dbReference type="Proteomes" id="UP000236527">
    <property type="component" value="Unassembled WGS sequence"/>
</dbReference>
<feature type="transmembrane region" description="Helical" evidence="1">
    <location>
        <begin position="12"/>
        <end position="35"/>
    </location>
</feature>
<evidence type="ECO:0000313" key="2">
    <source>
        <dbReference type="EMBL" id="GBE90677.1"/>
    </source>
</evidence>
<dbReference type="RefSeq" id="WP_103123530.1">
    <property type="nucleotide sequence ID" value="NZ_DF978421.1"/>
</dbReference>
<keyword evidence="3" id="KW-1185">Reference proteome</keyword>